<dbReference type="OrthoDB" id="6117416at2"/>
<protein>
    <recommendedName>
        <fullName evidence="5">PEP-CTERM sorting domain-containing protein</fullName>
    </recommendedName>
</protein>
<dbReference type="Proteomes" id="UP000219285">
    <property type="component" value="Chromosome"/>
</dbReference>
<evidence type="ECO:0000256" key="2">
    <source>
        <dbReference type="SAM" id="SignalP"/>
    </source>
</evidence>
<dbReference type="KEGG" id="apel:CA267_015905"/>
<evidence type="ECO:0000313" key="3">
    <source>
        <dbReference type="EMBL" id="QJR82131.1"/>
    </source>
</evidence>
<evidence type="ECO:0000256" key="1">
    <source>
        <dbReference type="SAM" id="Phobius"/>
    </source>
</evidence>
<keyword evidence="4" id="KW-1185">Reference proteome</keyword>
<feature type="chain" id="PRO_5028853587" description="PEP-CTERM sorting domain-containing protein" evidence="2">
    <location>
        <begin position="25"/>
        <end position="270"/>
    </location>
</feature>
<keyword evidence="2" id="KW-0732">Signal</keyword>
<accession>A0A6M4MG30</accession>
<keyword evidence="1" id="KW-0472">Membrane</keyword>
<proteinExistence type="predicted"/>
<reference evidence="3 4" key="2">
    <citation type="submission" date="2020-04" db="EMBL/GenBank/DDBJ databases">
        <title>Complete genome sequence of Alteromonas pelagimontana 5.12T.</title>
        <authorList>
            <person name="Sinha R.K."/>
            <person name="Krishnan K.P."/>
            <person name="Kurian J.P."/>
        </authorList>
    </citation>
    <scope>NUCLEOTIDE SEQUENCE [LARGE SCALE GENOMIC DNA]</scope>
    <source>
        <strain evidence="3 4">5.12</strain>
    </source>
</reference>
<dbReference type="NCBIfam" id="NF041927">
    <property type="entry name" value="Xrt_dep_XDP1"/>
    <property type="match status" value="1"/>
</dbReference>
<dbReference type="RefSeq" id="WP_075610318.1">
    <property type="nucleotide sequence ID" value="NZ_CP052766.1"/>
</dbReference>
<evidence type="ECO:0000313" key="4">
    <source>
        <dbReference type="Proteomes" id="UP000219285"/>
    </source>
</evidence>
<gene>
    <name evidence="3" type="ORF">CA267_015905</name>
</gene>
<feature type="transmembrane region" description="Helical" evidence="1">
    <location>
        <begin position="247"/>
        <end position="265"/>
    </location>
</feature>
<evidence type="ECO:0008006" key="5">
    <source>
        <dbReference type="Google" id="ProtNLM"/>
    </source>
</evidence>
<dbReference type="AlphaFoldDB" id="A0A6M4MG30"/>
<dbReference type="EMBL" id="CP052766">
    <property type="protein sequence ID" value="QJR82131.1"/>
    <property type="molecule type" value="Genomic_DNA"/>
</dbReference>
<reference evidence="4" key="1">
    <citation type="submission" date="2014-12" db="EMBL/GenBank/DDBJ databases">
        <title>Complete genome sequence of a multi-drug resistant Klebsiella pneumoniae.</title>
        <authorList>
            <person name="Hua X."/>
            <person name="Chen Q."/>
            <person name="Li X."/>
            <person name="Feng Y."/>
            <person name="Ruan Z."/>
            <person name="Yu Y."/>
        </authorList>
    </citation>
    <scope>NUCLEOTIDE SEQUENCE [LARGE SCALE GENOMIC DNA]</scope>
    <source>
        <strain evidence="4">5.12</strain>
    </source>
</reference>
<organism evidence="3 4">
    <name type="scientific">Alteromonas pelagimontana</name>
    <dbReference type="NCBI Taxonomy" id="1858656"/>
    <lineage>
        <taxon>Bacteria</taxon>
        <taxon>Pseudomonadati</taxon>
        <taxon>Pseudomonadota</taxon>
        <taxon>Gammaproteobacteria</taxon>
        <taxon>Alteromonadales</taxon>
        <taxon>Alteromonadaceae</taxon>
        <taxon>Alteromonas/Salinimonas group</taxon>
        <taxon>Alteromonas</taxon>
    </lineage>
</organism>
<feature type="signal peptide" evidence="2">
    <location>
        <begin position="1"/>
        <end position="24"/>
    </location>
</feature>
<name>A0A6M4MG30_9ALTE</name>
<keyword evidence="1" id="KW-0812">Transmembrane</keyword>
<keyword evidence="1" id="KW-1133">Transmembrane helix</keyword>
<dbReference type="InterPro" id="IPR049672">
    <property type="entry name" value="Xrt_dep_XDP1"/>
</dbReference>
<sequence length="270" mass="29093">MKKITTLVGLALFCGALSIGNAFASDTTWNFQDSNSGITNSGASWNNNNWGNTLSMSSGDMTLEISAWADSGQTTETRWAGWPWQYNTNTPNGQIESGYITNNSGGLLSYSQTHTHSSDSHAIDNAGYTDMLLFSFSEAVSLTSLQLGWISGDSDLSIAAFSTMPDFSGQTWADVAISDAISDSYSKNDVGYNTLDLSDNSTVAQYWLIGAYNNNFGGHGWSTNNDQFKLLALTTHGIDTTPPPVDVPAPATAMLFLCMAGLLVVRRNRR</sequence>